<dbReference type="InterPro" id="IPR003838">
    <property type="entry name" value="ABC3_permease_C"/>
</dbReference>
<accession>A0ABT8GFX3</accession>
<protein>
    <recommendedName>
        <fullName evidence="7">ABC3 transporter permease C-terminal domain-containing protein</fullName>
    </recommendedName>
</protein>
<dbReference type="EMBL" id="JAUHQA010000001">
    <property type="protein sequence ID" value="MDN4480341.1"/>
    <property type="molecule type" value="Genomic_DNA"/>
</dbReference>
<comment type="subcellular location">
    <subcellularLocation>
        <location evidence="1">Cell membrane</location>
        <topology evidence="1">Multi-pass membrane protein</topology>
    </subcellularLocation>
</comment>
<evidence type="ECO:0000313" key="9">
    <source>
        <dbReference type="Proteomes" id="UP001172708"/>
    </source>
</evidence>
<gene>
    <name evidence="8" type="ORF">QQX02_05325</name>
</gene>
<feature type="transmembrane region" description="Helical" evidence="6">
    <location>
        <begin position="328"/>
        <end position="355"/>
    </location>
</feature>
<feature type="transmembrane region" description="Helical" evidence="6">
    <location>
        <begin position="651"/>
        <end position="682"/>
    </location>
</feature>
<evidence type="ECO:0000256" key="3">
    <source>
        <dbReference type="ARBA" id="ARBA00022692"/>
    </source>
</evidence>
<keyword evidence="5 6" id="KW-0472">Membrane</keyword>
<organism evidence="8 9">
    <name type="scientific">Demequina muriae</name>
    <dbReference type="NCBI Taxonomy" id="3051664"/>
    <lineage>
        <taxon>Bacteria</taxon>
        <taxon>Bacillati</taxon>
        <taxon>Actinomycetota</taxon>
        <taxon>Actinomycetes</taxon>
        <taxon>Micrococcales</taxon>
        <taxon>Demequinaceae</taxon>
        <taxon>Demequina</taxon>
    </lineage>
</organism>
<evidence type="ECO:0000256" key="5">
    <source>
        <dbReference type="ARBA" id="ARBA00023136"/>
    </source>
</evidence>
<feature type="transmembrane region" description="Helical" evidence="6">
    <location>
        <begin position="511"/>
        <end position="532"/>
    </location>
</feature>
<reference evidence="8" key="1">
    <citation type="submission" date="2023-06" db="EMBL/GenBank/DDBJ databases">
        <title>Egi l300058.</title>
        <authorList>
            <person name="Gao L."/>
            <person name="Fang B.-Z."/>
            <person name="Li W.-J."/>
        </authorList>
    </citation>
    <scope>NUCLEOTIDE SEQUENCE</scope>
    <source>
        <strain evidence="8">EGI L300058</strain>
    </source>
</reference>
<feature type="transmembrane region" description="Helical" evidence="6">
    <location>
        <begin position="426"/>
        <end position="447"/>
    </location>
</feature>
<feature type="domain" description="ABC3 transporter permease C-terminal" evidence="7">
    <location>
        <begin position="281"/>
        <end position="395"/>
    </location>
</feature>
<feature type="transmembrane region" description="Helical" evidence="6">
    <location>
        <begin position="615"/>
        <end position="639"/>
    </location>
</feature>
<keyword evidence="3 6" id="KW-0812">Transmembrane</keyword>
<evidence type="ECO:0000256" key="2">
    <source>
        <dbReference type="ARBA" id="ARBA00022475"/>
    </source>
</evidence>
<proteinExistence type="predicted"/>
<feature type="transmembrane region" description="Helical" evidence="6">
    <location>
        <begin position="275"/>
        <end position="298"/>
    </location>
</feature>
<dbReference type="RefSeq" id="WP_301141715.1">
    <property type="nucleotide sequence ID" value="NZ_JAUHQA010000001.1"/>
</dbReference>
<keyword evidence="9" id="KW-1185">Reference proteome</keyword>
<evidence type="ECO:0000256" key="6">
    <source>
        <dbReference type="SAM" id="Phobius"/>
    </source>
</evidence>
<evidence type="ECO:0000256" key="4">
    <source>
        <dbReference type="ARBA" id="ARBA00022989"/>
    </source>
</evidence>
<dbReference type="Proteomes" id="UP001172708">
    <property type="component" value="Unassembled WGS sequence"/>
</dbReference>
<feature type="transmembrane region" description="Helical" evidence="6">
    <location>
        <begin position="459"/>
        <end position="480"/>
    </location>
</feature>
<name>A0ABT8GFX3_9MICO</name>
<feature type="transmembrane region" description="Helical" evidence="6">
    <location>
        <begin position="562"/>
        <end position="583"/>
    </location>
</feature>
<dbReference type="Pfam" id="PF02687">
    <property type="entry name" value="FtsX"/>
    <property type="match status" value="1"/>
</dbReference>
<keyword evidence="4 6" id="KW-1133">Transmembrane helix</keyword>
<evidence type="ECO:0000256" key="1">
    <source>
        <dbReference type="ARBA" id="ARBA00004651"/>
    </source>
</evidence>
<sequence>MILRLAREQLRSGRRYTAWSGLLLTMALALASAAFVGASTQLTTNTLASHEYLPRLDHVAWVSWWTDGLPEDDPELLPYAGDPTVLEPGQAVAMVDEARAAGDDALVQQYTGLWAAPVDAGAGAQTLEVVSRYPDVRWEDVLIEGSAPRGGEISVAADVAEGLGVGVGDELRLAAPMDRDDTIADAVTVTGLTRPSSYGPLMSPAPTGYVTWDDGLDYAHAIEGWRDVAAATGEPTQRLDATVTWTQGAAAFAGLEPVGIYDLSWTDLSLGFEGWPVTAISAAGLVAVAMIGATFAMARSQAQRRIQWVATARVLGAKRSALVSASAVEALVIAVVATATGIALGYLAVSGLVAFERWRTPGVLLPPAPTLAPVGLALLIGLGLVLATITAVAPAFWATRVVPSAALKPVTPFSEAQLSRDVSGRWLIGLTTLAVVGIVVAAALGWFTSPAVGEQLTAFSVASLVVLGIAVTVELARLGIRRAGALVARVPQPWAVAVESGLTARWRSSGAAAAIVGLTAAGIVSVIALGVYNAAFGAVDSPGAGVYGSLWDLAMMRAVPSWRLVAVACGAFALAAVVAAAIISTARHATAADDAVQGALGLSPRDARRAAGIEVGMPIAVGALAGTTVGWAGGALFALTAPALASGIQAWGVGAAATVITVAATCGIATLVAAVASALAAVTTRIGPPVRELARATR</sequence>
<evidence type="ECO:0000313" key="8">
    <source>
        <dbReference type="EMBL" id="MDN4480341.1"/>
    </source>
</evidence>
<comment type="caution">
    <text evidence="8">The sequence shown here is derived from an EMBL/GenBank/DDBJ whole genome shotgun (WGS) entry which is preliminary data.</text>
</comment>
<keyword evidence="2" id="KW-1003">Cell membrane</keyword>
<feature type="transmembrane region" description="Helical" evidence="6">
    <location>
        <begin position="375"/>
        <end position="398"/>
    </location>
</feature>
<evidence type="ECO:0000259" key="7">
    <source>
        <dbReference type="Pfam" id="PF02687"/>
    </source>
</evidence>